<keyword evidence="3" id="KW-0238">DNA-binding</keyword>
<protein>
    <submittedName>
        <fullName evidence="6">LysR substrate-binding domain-containing protein</fullName>
    </submittedName>
</protein>
<evidence type="ECO:0000256" key="3">
    <source>
        <dbReference type="ARBA" id="ARBA00023125"/>
    </source>
</evidence>
<dbReference type="PANTHER" id="PTHR30537">
    <property type="entry name" value="HTH-TYPE TRANSCRIPTIONAL REGULATOR"/>
    <property type="match status" value="1"/>
</dbReference>
<comment type="similarity">
    <text evidence="1">Belongs to the LysR transcriptional regulatory family.</text>
</comment>
<dbReference type="EMBL" id="JBAKAP010000005">
    <property type="protein sequence ID" value="MEL0616364.1"/>
    <property type="molecule type" value="Genomic_DNA"/>
</dbReference>
<evidence type="ECO:0000256" key="4">
    <source>
        <dbReference type="ARBA" id="ARBA00023163"/>
    </source>
</evidence>
<dbReference type="RefSeq" id="WP_084208899.1">
    <property type="nucleotide sequence ID" value="NZ_BJOH01000005.1"/>
</dbReference>
<proteinExistence type="inferred from homology"/>
<organism evidence="6 7">
    <name type="scientific">Cobetia marina</name>
    <name type="common">Deleya marina</name>
    <dbReference type="NCBI Taxonomy" id="28258"/>
    <lineage>
        <taxon>Bacteria</taxon>
        <taxon>Pseudomonadati</taxon>
        <taxon>Pseudomonadota</taxon>
        <taxon>Gammaproteobacteria</taxon>
        <taxon>Oceanospirillales</taxon>
        <taxon>Halomonadaceae</taxon>
        <taxon>Cobetia</taxon>
    </lineage>
</organism>
<dbReference type="Pfam" id="PF03466">
    <property type="entry name" value="LysR_substrate"/>
    <property type="match status" value="1"/>
</dbReference>
<keyword evidence="4" id="KW-0804">Transcription</keyword>
<keyword evidence="7" id="KW-1185">Reference proteome</keyword>
<dbReference type="Proteomes" id="UP001378242">
    <property type="component" value="Unassembled WGS sequence"/>
</dbReference>
<sequence>MPTPLPLQKLPPLSSLKGFEAAARLLSLRAAAEELNLTHPAIANQIQRLEESLEVKLFAREGRHVVLTAAGERFYPVVREALAGLVQGAESLRQMQHAQPLTIQVYVTTSIRWLAPRLSHFQAMHPEVELKLMTCSLGWEFDEANADVGIVFRDAPLADHLHWQPLFESRLFPVCSPQLLGDDARPVPADALKTLPLIGVYTEGWNWESYFEALSLGPCPTRNCIVVDTLAVALEMAARGEGVALVNGPFADDDLANGRLINPTGQVTTGRGEWGAVCHRELERDPRVATLLGWLASQSRSVPT</sequence>
<keyword evidence="2" id="KW-0805">Transcription regulation</keyword>
<dbReference type="InterPro" id="IPR005119">
    <property type="entry name" value="LysR_subst-bd"/>
</dbReference>
<dbReference type="SUPFAM" id="SSF53850">
    <property type="entry name" value="Periplasmic binding protein-like II"/>
    <property type="match status" value="1"/>
</dbReference>
<dbReference type="PROSITE" id="PS50931">
    <property type="entry name" value="HTH_LYSR"/>
    <property type="match status" value="1"/>
</dbReference>
<dbReference type="InterPro" id="IPR000847">
    <property type="entry name" value="LysR_HTH_N"/>
</dbReference>
<dbReference type="SUPFAM" id="SSF46785">
    <property type="entry name" value="Winged helix' DNA-binding domain"/>
    <property type="match status" value="1"/>
</dbReference>
<evidence type="ECO:0000313" key="6">
    <source>
        <dbReference type="EMBL" id="MEL0616364.1"/>
    </source>
</evidence>
<dbReference type="InterPro" id="IPR036388">
    <property type="entry name" value="WH-like_DNA-bd_sf"/>
</dbReference>
<accession>A0ABU9GFE7</accession>
<dbReference type="Gene3D" id="1.10.10.10">
    <property type="entry name" value="Winged helix-like DNA-binding domain superfamily/Winged helix DNA-binding domain"/>
    <property type="match status" value="1"/>
</dbReference>
<evidence type="ECO:0000259" key="5">
    <source>
        <dbReference type="PROSITE" id="PS50931"/>
    </source>
</evidence>
<comment type="caution">
    <text evidence="6">The sequence shown here is derived from an EMBL/GenBank/DDBJ whole genome shotgun (WGS) entry which is preliminary data.</text>
</comment>
<dbReference type="PRINTS" id="PR00039">
    <property type="entry name" value="HTHLYSR"/>
</dbReference>
<dbReference type="GeneID" id="43178296"/>
<feature type="domain" description="HTH lysR-type" evidence="5">
    <location>
        <begin position="11"/>
        <end position="68"/>
    </location>
</feature>
<dbReference type="PANTHER" id="PTHR30537:SF74">
    <property type="entry name" value="HTH-TYPE TRANSCRIPTIONAL REGULATOR TRPI"/>
    <property type="match status" value="1"/>
</dbReference>
<evidence type="ECO:0000256" key="2">
    <source>
        <dbReference type="ARBA" id="ARBA00023015"/>
    </source>
</evidence>
<dbReference type="InterPro" id="IPR036390">
    <property type="entry name" value="WH_DNA-bd_sf"/>
</dbReference>
<name>A0ABU9GFE7_COBMA</name>
<dbReference type="InterPro" id="IPR058163">
    <property type="entry name" value="LysR-type_TF_proteobact-type"/>
</dbReference>
<dbReference type="Gene3D" id="3.40.190.10">
    <property type="entry name" value="Periplasmic binding protein-like II"/>
    <property type="match status" value="2"/>
</dbReference>
<dbReference type="Pfam" id="PF00126">
    <property type="entry name" value="HTH_1"/>
    <property type="match status" value="1"/>
</dbReference>
<reference evidence="6 7" key="1">
    <citation type="submission" date="2024-02" db="EMBL/GenBank/DDBJ databases">
        <title>Bacteria isolated from the canopy kelp, Nereocystis luetkeana.</title>
        <authorList>
            <person name="Pfister C.A."/>
            <person name="Younker I.T."/>
            <person name="Light S.H."/>
        </authorList>
    </citation>
    <scope>NUCLEOTIDE SEQUENCE [LARGE SCALE GENOMIC DNA]</scope>
    <source>
        <strain evidence="6 7">TI.5.07</strain>
    </source>
</reference>
<evidence type="ECO:0000256" key="1">
    <source>
        <dbReference type="ARBA" id="ARBA00009437"/>
    </source>
</evidence>
<evidence type="ECO:0000313" key="7">
    <source>
        <dbReference type="Proteomes" id="UP001378242"/>
    </source>
</evidence>
<gene>
    <name evidence="6" type="ORF">V6243_05920</name>
</gene>